<dbReference type="InterPro" id="IPR043502">
    <property type="entry name" value="DNA/RNA_pol_sf"/>
</dbReference>
<dbReference type="EMBL" id="JANEYG010000392">
    <property type="protein sequence ID" value="KAJ8909889.1"/>
    <property type="molecule type" value="Genomic_DNA"/>
</dbReference>
<organism evidence="7 8">
    <name type="scientific">Exocentrus adspersus</name>
    <dbReference type="NCBI Taxonomy" id="1586481"/>
    <lineage>
        <taxon>Eukaryota</taxon>
        <taxon>Metazoa</taxon>
        <taxon>Ecdysozoa</taxon>
        <taxon>Arthropoda</taxon>
        <taxon>Hexapoda</taxon>
        <taxon>Insecta</taxon>
        <taxon>Pterygota</taxon>
        <taxon>Neoptera</taxon>
        <taxon>Endopterygota</taxon>
        <taxon>Coleoptera</taxon>
        <taxon>Polyphaga</taxon>
        <taxon>Cucujiformia</taxon>
        <taxon>Chrysomeloidea</taxon>
        <taxon>Cerambycidae</taxon>
        <taxon>Lamiinae</taxon>
        <taxon>Acanthocinini</taxon>
        <taxon>Exocentrus</taxon>
    </lineage>
</organism>
<dbReference type="PANTHER" id="PTHR31511">
    <property type="entry name" value="PROTEIN CBG23764"/>
    <property type="match status" value="1"/>
</dbReference>
<evidence type="ECO:0000259" key="6">
    <source>
        <dbReference type="SMART" id="SM00980"/>
    </source>
</evidence>
<dbReference type="InterPro" id="IPR012337">
    <property type="entry name" value="RNaseH-like_sf"/>
</dbReference>
<dbReference type="GO" id="GO:0008270">
    <property type="term" value="F:zinc ion binding"/>
    <property type="evidence" value="ECO:0007669"/>
    <property type="project" value="UniProtKB-KW"/>
</dbReference>
<dbReference type="PANTHER" id="PTHR31511:SF12">
    <property type="entry name" value="RHO TERMINATION FACTOR N-TERMINAL DOMAIN-CONTAINING PROTEIN"/>
    <property type="match status" value="1"/>
</dbReference>
<dbReference type="SUPFAM" id="SSF57716">
    <property type="entry name" value="Glucocorticoid receptor-like (DNA-binding domain)"/>
    <property type="match status" value="1"/>
</dbReference>
<dbReference type="InterPro" id="IPR023211">
    <property type="entry name" value="DNA_pol_palm_dom_sf"/>
</dbReference>
<evidence type="ECO:0000256" key="5">
    <source>
        <dbReference type="SAM" id="SignalP"/>
    </source>
</evidence>
<accession>A0AAV8V6R5</accession>
<dbReference type="GO" id="GO:0071897">
    <property type="term" value="P:DNA biosynthetic process"/>
    <property type="evidence" value="ECO:0007669"/>
    <property type="project" value="UniProtKB-ARBA"/>
</dbReference>
<dbReference type="Gene3D" id="3.90.1600.10">
    <property type="entry name" value="Palm domain of DNA polymerase"/>
    <property type="match status" value="1"/>
</dbReference>
<keyword evidence="1" id="KW-0479">Metal-binding</keyword>
<evidence type="ECO:0000313" key="8">
    <source>
        <dbReference type="Proteomes" id="UP001159042"/>
    </source>
</evidence>
<dbReference type="SUPFAM" id="SSF53098">
    <property type="entry name" value="Ribonuclease H-like"/>
    <property type="match status" value="1"/>
</dbReference>
<dbReference type="InterPro" id="IPR006612">
    <property type="entry name" value="THAP_Znf"/>
</dbReference>
<keyword evidence="8" id="KW-1185">Reference proteome</keyword>
<evidence type="ECO:0000256" key="2">
    <source>
        <dbReference type="ARBA" id="ARBA00022771"/>
    </source>
</evidence>
<keyword evidence="3" id="KW-0862">Zinc</keyword>
<evidence type="ECO:0000256" key="1">
    <source>
        <dbReference type="ARBA" id="ARBA00022723"/>
    </source>
</evidence>
<dbReference type="Proteomes" id="UP001159042">
    <property type="component" value="Unassembled WGS sequence"/>
</dbReference>
<dbReference type="SMART" id="SM00980">
    <property type="entry name" value="THAP"/>
    <property type="match status" value="1"/>
</dbReference>
<feature type="signal peptide" evidence="5">
    <location>
        <begin position="1"/>
        <end position="24"/>
    </location>
</feature>
<feature type="chain" id="PRO_5043328406" description="THAP-type domain-containing protein" evidence="5">
    <location>
        <begin position="25"/>
        <end position="1367"/>
    </location>
</feature>
<dbReference type="InterPro" id="IPR044925">
    <property type="entry name" value="His-Me_finger_sf"/>
</dbReference>
<evidence type="ECO:0000256" key="3">
    <source>
        <dbReference type="ARBA" id="ARBA00022833"/>
    </source>
</evidence>
<evidence type="ECO:0000256" key="4">
    <source>
        <dbReference type="ARBA" id="ARBA00023125"/>
    </source>
</evidence>
<protein>
    <recommendedName>
        <fullName evidence="6">THAP-type domain-containing protein</fullName>
    </recommendedName>
</protein>
<evidence type="ECO:0000313" key="7">
    <source>
        <dbReference type="EMBL" id="KAJ8909889.1"/>
    </source>
</evidence>
<keyword evidence="4" id="KW-0238">DNA-binding</keyword>
<dbReference type="SUPFAM" id="SSF54060">
    <property type="entry name" value="His-Me finger endonucleases"/>
    <property type="match status" value="1"/>
</dbReference>
<proteinExistence type="predicted"/>
<feature type="domain" description="THAP-type" evidence="6">
    <location>
        <begin position="720"/>
        <end position="798"/>
    </location>
</feature>
<keyword evidence="2" id="KW-0863">Zinc-finger</keyword>
<dbReference type="GO" id="GO:0003677">
    <property type="term" value="F:DNA binding"/>
    <property type="evidence" value="ECO:0007669"/>
    <property type="project" value="UniProtKB-KW"/>
</dbReference>
<reference evidence="7 8" key="1">
    <citation type="journal article" date="2023" name="Insect Mol. Biol.">
        <title>Genome sequencing provides insights into the evolution of gene families encoding plant cell wall-degrading enzymes in longhorned beetles.</title>
        <authorList>
            <person name="Shin N.R."/>
            <person name="Okamura Y."/>
            <person name="Kirsch R."/>
            <person name="Pauchet Y."/>
        </authorList>
    </citation>
    <scope>NUCLEOTIDE SEQUENCE [LARGE SCALE GENOMIC DNA]</scope>
    <source>
        <strain evidence="7">EAD_L_NR</strain>
    </source>
</reference>
<dbReference type="GO" id="GO:0042575">
    <property type="term" value="C:DNA polymerase complex"/>
    <property type="evidence" value="ECO:0007669"/>
    <property type="project" value="UniProtKB-ARBA"/>
</dbReference>
<comment type="caution">
    <text evidence="7">The sequence shown here is derived from an EMBL/GenBank/DDBJ whole genome shotgun (WGS) entry which is preliminary data.</text>
</comment>
<name>A0AAV8V6R5_9CUCU</name>
<sequence length="1367" mass="158313">MISGIIASIRALLALLVMRSPSRTDNDIEEGLRECTLAVRRIHKQIKKTTTIGEKQHLLAQLREVKSLASQIKMLQKKGAGVGGSTKETAHNRVHWDDSMSAFDSRIRTGVISNLKHKDPKEFLSDCFALFKRRINNALKKNEAIKVNAIFGGHFVLQKTPRVIEEPKYFTTKNSPIYRNTNLNEWFQQHVMTPILTKLDEFQQQDSGWSLNSTINLGANINKFTPQVGSSYIELPKQIKARKACINVRNDDQACFAWALISAMYPAERNPQRVSNYPHYSQVLKLKSVQFPITSKQIPYVEKQNNISINVYILEKRGRSFITLPTYLTKNKLDQHINLLMIQDNYSNNQDESCDYDKAVQYHYVWIKDLSRLLSQQLSKNHMKKHFCDRCLHYFHSQVKLDQHYIDCKEINQCKVRLPNEDQKHLKFKNFKNKEKVPFVVYADLESVLKKVDSGNKYQHHLPAAVGYFVKCSYDSSLSFYRSYRGEDCMSWFAREMNQFAEDAETVFLCPYDITITPAQEVDFNIATHCHICEQPFKPEDIKVRDHNHLIPENNYRGAAHNSCNINYKDGVIIPVIMHNLSGYDAHFVLENIANDMSGRVDLLPITKEKYISFTKNLDQNLIKFRFIDSFRFMNSALDTLASYLTEFPNLKTQFPDLDKERFDLLTRKGVFCYDYVNSSDRLDATSLPPIDEFYNKLTDSTISVDDYQHAQRVWATFNIKTCYGEERYRLPNPRKNKQLLKKWIKLIKGDLLRMNLEDIYNLKRICRCHFTNDCLNPGRKGLLNNAIPALYLPDSSTVKLDSASLEKSAQGVLFVHSISEEDCIPPRKIRVIDPTLQKTGTSVDTCMEVTYANDAPSTSSKVRRTCSVDDSLFVTHEVLSRYTWDCMLFKTGQTLELLTDIDMLMFVERGVRGGLSQVCAKRKSVANNKYLSNFNPHEPSKYLMYFDVNNQYGWAMSQLLPYGGFEWVDNIEDFNVFDIKDDSDTGYILEVDLEYPRHIHDLHQDLPFCPEHSAPPLCKNVKLLGTLYNKTRYIIHYRTLKQALANELILSKVHRILKFKQSPWLKSYIDLNTALRQAAKNEFEKNLFKLMNNAVFGKTMENIRRHSIVKLVNEWSGRYGAEALISKPEFKAATIFNENLVAIELNKSEIYFSKPIYVGMCILDLAKTTIYEFDYGYMKREFGSDCSVLYTDTDSLIYEIRNRDPYEIIRRDCHLRFDTSDYPADNRYNIPMVNKKVLGMMKDEFNGEPVELFVGLRSKMYTIKRSGTSNSTIKKIKGIKKSTIKNVITLEDYLECVDNFKDKVITQNLITSEKHKVYSTIQEKIALSPQDDKRYLIAGSYDTLPWGHYSIMDETSTNTSDVLELQ</sequence>
<dbReference type="SUPFAM" id="SSF56672">
    <property type="entry name" value="DNA/RNA polymerases"/>
    <property type="match status" value="1"/>
</dbReference>
<keyword evidence="5" id="KW-0732">Signal</keyword>
<gene>
    <name evidence="7" type="ORF">NQ315_008912</name>
</gene>